<evidence type="ECO:0000256" key="1">
    <source>
        <dbReference type="SAM" id="Phobius"/>
    </source>
</evidence>
<organism evidence="2 3">
    <name type="scientific">Vitrella brassicaformis (strain CCMP3155)</name>
    <dbReference type="NCBI Taxonomy" id="1169540"/>
    <lineage>
        <taxon>Eukaryota</taxon>
        <taxon>Sar</taxon>
        <taxon>Alveolata</taxon>
        <taxon>Colpodellida</taxon>
        <taxon>Vitrellaceae</taxon>
        <taxon>Vitrella</taxon>
    </lineage>
</organism>
<feature type="transmembrane region" description="Helical" evidence="1">
    <location>
        <begin position="109"/>
        <end position="130"/>
    </location>
</feature>
<dbReference type="InParanoid" id="A0A0G4EQH9"/>
<reference evidence="2 3" key="1">
    <citation type="submission" date="2014-11" db="EMBL/GenBank/DDBJ databases">
        <authorList>
            <person name="Zhu J."/>
            <person name="Qi W."/>
            <person name="Song R."/>
        </authorList>
    </citation>
    <scope>NUCLEOTIDE SEQUENCE [LARGE SCALE GENOMIC DNA]</scope>
</reference>
<keyword evidence="1" id="KW-0472">Membrane</keyword>
<name>A0A0G4EQH9_VITBC</name>
<dbReference type="EMBL" id="CDMY01000286">
    <property type="protein sequence ID" value="CEL99694.1"/>
    <property type="molecule type" value="Genomic_DNA"/>
</dbReference>
<dbReference type="VEuPathDB" id="CryptoDB:Vbra_20746"/>
<dbReference type="AlphaFoldDB" id="A0A0G4EQH9"/>
<dbReference type="Proteomes" id="UP000041254">
    <property type="component" value="Unassembled WGS sequence"/>
</dbReference>
<proteinExistence type="predicted"/>
<keyword evidence="1" id="KW-1133">Transmembrane helix</keyword>
<evidence type="ECO:0000313" key="3">
    <source>
        <dbReference type="Proteomes" id="UP000041254"/>
    </source>
</evidence>
<gene>
    <name evidence="2" type="ORF">Vbra_20746</name>
</gene>
<keyword evidence="1" id="KW-0812">Transmembrane</keyword>
<feature type="transmembrane region" description="Helical" evidence="1">
    <location>
        <begin position="78"/>
        <end position="97"/>
    </location>
</feature>
<evidence type="ECO:0000313" key="2">
    <source>
        <dbReference type="EMBL" id="CEL99694.1"/>
    </source>
</evidence>
<accession>A0A0G4EQH9</accession>
<feature type="transmembrane region" description="Helical" evidence="1">
    <location>
        <begin position="188"/>
        <end position="207"/>
    </location>
</feature>
<keyword evidence="3" id="KW-1185">Reference proteome</keyword>
<sequence>MAPRVPDASADVAIDVQAAAGWTHPTPQPLPAWPATNSPTPLPALPPPLPQIAQPPNGMLSVPAVVPWWPEIPRVVKLLSWSFWAFVLSHLVFLLLMPQVLDWVPRSPLPMLLWSIAGLGVLVACSRSFYNRMSEIAPLHGGDFTPKRTRLVLMVTHGLVMLLMAAVLLSLVFGGEALRLPAEREDTWASRFDFVEVCLVVTVVVLMRTTKTIALRRPWSPSIAIPRAMLTVSCDFAGSIVVVTVARMATDVLLSTFGEVASRATKEG</sequence>
<protein>
    <submittedName>
        <fullName evidence="2">Uncharacterized protein</fullName>
    </submittedName>
</protein>
<feature type="transmembrane region" description="Helical" evidence="1">
    <location>
        <begin position="151"/>
        <end position="173"/>
    </location>
</feature>